<accession>A0A917K3C4</accession>
<evidence type="ECO:0000256" key="8">
    <source>
        <dbReference type="ARBA" id="ARBA00023136"/>
    </source>
</evidence>
<feature type="region of interest" description="Disordered" evidence="10">
    <location>
        <begin position="148"/>
        <end position="212"/>
    </location>
</feature>
<feature type="compositionally biased region" description="Low complexity" evidence="10">
    <location>
        <begin position="161"/>
        <end position="194"/>
    </location>
</feature>
<dbReference type="HAMAP" id="MF_00237">
    <property type="entry name" value="TatB"/>
    <property type="match status" value="1"/>
</dbReference>
<dbReference type="Gene3D" id="1.20.5.3310">
    <property type="match status" value="1"/>
</dbReference>
<proteinExistence type="inferred from homology"/>
<keyword evidence="8 9" id="KW-0472">Membrane</keyword>
<evidence type="ECO:0000313" key="12">
    <source>
        <dbReference type="Proteomes" id="UP000661507"/>
    </source>
</evidence>
<keyword evidence="12" id="KW-1185">Reference proteome</keyword>
<evidence type="ECO:0000256" key="4">
    <source>
        <dbReference type="ARBA" id="ARBA00022692"/>
    </source>
</evidence>
<evidence type="ECO:0000256" key="7">
    <source>
        <dbReference type="ARBA" id="ARBA00023010"/>
    </source>
</evidence>
<dbReference type="GO" id="GO:0033281">
    <property type="term" value="C:TAT protein transport complex"/>
    <property type="evidence" value="ECO:0007669"/>
    <property type="project" value="UniProtKB-UniRule"/>
</dbReference>
<comment type="function">
    <text evidence="9">Part of the twin-arginine translocation (Tat) system that transports large folded proteins containing a characteristic twin-arginine motif in their signal peptide across membranes. Together with TatC, TatB is part of a receptor directly interacting with Tat signal peptides. TatB may form an oligomeric binding site that transiently accommodates folded Tat precursor proteins before their translocation.</text>
</comment>
<comment type="subcellular location">
    <subcellularLocation>
        <location evidence="9">Cell membrane</location>
        <topology evidence="9">Single-pass membrane protein</topology>
    </subcellularLocation>
    <subcellularLocation>
        <location evidence="1">Membrane</location>
        <topology evidence="1">Single-pass membrane protein</topology>
    </subcellularLocation>
</comment>
<dbReference type="RefSeq" id="WP_188965097.1">
    <property type="nucleotide sequence ID" value="NZ_BMKW01000001.1"/>
</dbReference>
<dbReference type="GO" id="GO:0008320">
    <property type="term" value="F:protein transmembrane transporter activity"/>
    <property type="evidence" value="ECO:0007669"/>
    <property type="project" value="UniProtKB-UniRule"/>
</dbReference>
<dbReference type="Pfam" id="PF02416">
    <property type="entry name" value="TatA_B_E"/>
    <property type="match status" value="1"/>
</dbReference>
<dbReference type="InterPro" id="IPR018448">
    <property type="entry name" value="TatB"/>
</dbReference>
<dbReference type="PANTHER" id="PTHR33162">
    <property type="entry name" value="SEC-INDEPENDENT PROTEIN TRANSLOCASE PROTEIN TATA, CHLOROPLASTIC"/>
    <property type="match status" value="1"/>
</dbReference>
<protein>
    <recommendedName>
        <fullName evidence="9">Sec-independent protein translocase protein TatB</fullName>
    </recommendedName>
</protein>
<evidence type="ECO:0000256" key="2">
    <source>
        <dbReference type="ARBA" id="ARBA00022448"/>
    </source>
</evidence>
<dbReference type="NCBIfam" id="TIGR01410">
    <property type="entry name" value="tatB"/>
    <property type="match status" value="1"/>
</dbReference>
<evidence type="ECO:0000256" key="9">
    <source>
        <dbReference type="HAMAP-Rule" id="MF_00237"/>
    </source>
</evidence>
<keyword evidence="7 9" id="KW-0811">Translocation</keyword>
<evidence type="ECO:0000256" key="6">
    <source>
        <dbReference type="ARBA" id="ARBA00022989"/>
    </source>
</evidence>
<dbReference type="GO" id="GO:0043953">
    <property type="term" value="P:protein transport by the Tat complex"/>
    <property type="evidence" value="ECO:0007669"/>
    <property type="project" value="UniProtKB-UniRule"/>
</dbReference>
<evidence type="ECO:0000256" key="10">
    <source>
        <dbReference type="SAM" id="MobiDB-lite"/>
    </source>
</evidence>
<reference evidence="11" key="1">
    <citation type="journal article" date="2014" name="Int. J. Syst. Evol. Microbiol.">
        <title>Complete genome sequence of Corynebacterium casei LMG S-19264T (=DSM 44701T), isolated from a smear-ripened cheese.</title>
        <authorList>
            <consortium name="US DOE Joint Genome Institute (JGI-PGF)"/>
            <person name="Walter F."/>
            <person name="Albersmeier A."/>
            <person name="Kalinowski J."/>
            <person name="Ruckert C."/>
        </authorList>
    </citation>
    <scope>NUCLEOTIDE SEQUENCE</scope>
    <source>
        <strain evidence="11">CGMCC 1.3617</strain>
    </source>
</reference>
<evidence type="ECO:0000256" key="5">
    <source>
        <dbReference type="ARBA" id="ARBA00022927"/>
    </source>
</evidence>
<dbReference type="EMBL" id="BMKW01000001">
    <property type="protein sequence ID" value="GGI99301.1"/>
    <property type="molecule type" value="Genomic_DNA"/>
</dbReference>
<reference evidence="11" key="2">
    <citation type="submission" date="2020-09" db="EMBL/GenBank/DDBJ databases">
        <authorList>
            <person name="Sun Q."/>
            <person name="Zhou Y."/>
        </authorList>
    </citation>
    <scope>NUCLEOTIDE SEQUENCE</scope>
    <source>
        <strain evidence="11">CGMCC 1.3617</strain>
    </source>
</reference>
<dbReference type="PANTHER" id="PTHR33162:SF1">
    <property type="entry name" value="SEC-INDEPENDENT PROTEIN TRANSLOCASE PROTEIN TATA, CHLOROPLASTIC"/>
    <property type="match status" value="1"/>
</dbReference>
<keyword evidence="4 9" id="KW-0812">Transmembrane</keyword>
<dbReference type="InterPro" id="IPR003369">
    <property type="entry name" value="TatA/B/E"/>
</dbReference>
<sequence>MFDLAWSEIALVAVVALVVIGPKDLPDAIKGVAKGIQSLRRKVAEFQQQADELVREAKLDDVRNQIADVRNTISDIRKFDIKGHLEKAVDGDGSVRKAFDDPMMGGSSYTPPAPYEPPPVPENAPAFVPPDVARWAAPMPPPAPLPEPVAAPAFVPPSEPAPSASSAPLFTTAPAPLPATASAPMAEPVATPAAQPSPPPEPPRPAPTTPSV</sequence>
<organism evidence="11 12">
    <name type="scientific">Neoroseomonas lacus</name>
    <dbReference type="NCBI Taxonomy" id="287609"/>
    <lineage>
        <taxon>Bacteria</taxon>
        <taxon>Pseudomonadati</taxon>
        <taxon>Pseudomonadota</taxon>
        <taxon>Alphaproteobacteria</taxon>
        <taxon>Acetobacterales</taxon>
        <taxon>Acetobacteraceae</taxon>
        <taxon>Neoroseomonas</taxon>
    </lineage>
</organism>
<feature type="compositionally biased region" description="Pro residues" evidence="10">
    <location>
        <begin position="148"/>
        <end position="160"/>
    </location>
</feature>
<keyword evidence="6 9" id="KW-1133">Transmembrane helix</keyword>
<keyword evidence="3 9" id="KW-1003">Cell membrane</keyword>
<dbReference type="Proteomes" id="UP000661507">
    <property type="component" value="Unassembled WGS sequence"/>
</dbReference>
<comment type="similarity">
    <text evidence="9">Belongs to the TatB family.</text>
</comment>
<dbReference type="PRINTS" id="PR01506">
    <property type="entry name" value="TATBPROTEIN"/>
</dbReference>
<comment type="caution">
    <text evidence="11">The sequence shown here is derived from an EMBL/GenBank/DDBJ whole genome shotgun (WGS) entry which is preliminary data.</text>
</comment>
<evidence type="ECO:0000256" key="1">
    <source>
        <dbReference type="ARBA" id="ARBA00004167"/>
    </source>
</evidence>
<keyword evidence="5 9" id="KW-0653">Protein transport</keyword>
<dbReference type="AlphaFoldDB" id="A0A917K3C4"/>
<feature type="compositionally biased region" description="Pro residues" evidence="10">
    <location>
        <begin position="195"/>
        <end position="212"/>
    </location>
</feature>
<evidence type="ECO:0000256" key="3">
    <source>
        <dbReference type="ARBA" id="ARBA00022475"/>
    </source>
</evidence>
<name>A0A917K3C4_9PROT</name>
<gene>
    <name evidence="9" type="primary">tatB</name>
    <name evidence="11" type="ORF">GCM10011320_02530</name>
</gene>
<evidence type="ECO:0000313" key="11">
    <source>
        <dbReference type="EMBL" id="GGI99301.1"/>
    </source>
</evidence>
<keyword evidence="2 9" id="KW-0813">Transport</keyword>
<comment type="subunit">
    <text evidence="9">The Tat system comprises two distinct complexes: a TatABC complex, containing multiple copies of TatA, TatB and TatC subunits, and a separate TatA complex, containing only TatA subunits. Substrates initially bind to the TatABC complex, which probably triggers association of the separate TatA complex to form the active translocon.</text>
</comment>